<comment type="caution">
    <text evidence="2">The sequence shown here is derived from an EMBL/GenBank/DDBJ whole genome shotgun (WGS) entry which is preliminary data.</text>
</comment>
<reference evidence="2 3" key="1">
    <citation type="submission" date="2023-01" db="EMBL/GenBank/DDBJ databases">
        <title>Analysis of 21 Apiospora genomes using comparative genomics revels a genus with tremendous synthesis potential of carbohydrate active enzymes and secondary metabolites.</title>
        <authorList>
            <person name="Sorensen T."/>
        </authorList>
    </citation>
    <scope>NUCLEOTIDE SEQUENCE [LARGE SCALE GENOMIC DNA]</scope>
    <source>
        <strain evidence="2 3">CBS 24483</strain>
    </source>
</reference>
<proteinExistence type="predicted"/>
<accession>A0ABR1QY26</accession>
<gene>
    <name evidence="2" type="ORF">PG986_001873</name>
</gene>
<keyword evidence="1" id="KW-0732">Signal</keyword>
<evidence type="ECO:0000313" key="3">
    <source>
        <dbReference type="Proteomes" id="UP001391051"/>
    </source>
</evidence>
<name>A0ABR1QY26_9PEZI</name>
<evidence type="ECO:0000313" key="2">
    <source>
        <dbReference type="EMBL" id="KAK7967596.1"/>
    </source>
</evidence>
<dbReference type="EMBL" id="JAQQWE010000001">
    <property type="protein sequence ID" value="KAK7967596.1"/>
    <property type="molecule type" value="Genomic_DNA"/>
</dbReference>
<dbReference type="GeneID" id="92071157"/>
<keyword evidence="3" id="KW-1185">Reference proteome</keyword>
<sequence>MPPRGMLLIHGVASANLLTAVTVAAPPTEQRLGLHKLVPAEGTTDTTTLDVIAIHGLDTESPRTWIYEKNGTQVHWLRDSDILPAAIPEARIYTYDWNAKVFDHAPVQTLLGHADNSLGQVAAERV</sequence>
<protein>
    <submittedName>
        <fullName evidence="2">Uncharacterized protein</fullName>
    </submittedName>
</protein>
<dbReference type="Proteomes" id="UP001391051">
    <property type="component" value="Unassembled WGS sequence"/>
</dbReference>
<feature type="chain" id="PRO_5046971386" evidence="1">
    <location>
        <begin position="25"/>
        <end position="126"/>
    </location>
</feature>
<dbReference type="RefSeq" id="XP_066706988.1">
    <property type="nucleotide sequence ID" value="XM_066838095.1"/>
</dbReference>
<organism evidence="2 3">
    <name type="scientific">Apiospora aurea</name>
    <dbReference type="NCBI Taxonomy" id="335848"/>
    <lineage>
        <taxon>Eukaryota</taxon>
        <taxon>Fungi</taxon>
        <taxon>Dikarya</taxon>
        <taxon>Ascomycota</taxon>
        <taxon>Pezizomycotina</taxon>
        <taxon>Sordariomycetes</taxon>
        <taxon>Xylariomycetidae</taxon>
        <taxon>Amphisphaeriales</taxon>
        <taxon>Apiosporaceae</taxon>
        <taxon>Apiospora</taxon>
    </lineage>
</organism>
<evidence type="ECO:0000256" key="1">
    <source>
        <dbReference type="SAM" id="SignalP"/>
    </source>
</evidence>
<feature type="signal peptide" evidence="1">
    <location>
        <begin position="1"/>
        <end position="24"/>
    </location>
</feature>